<dbReference type="GO" id="GO:0046872">
    <property type="term" value="F:metal ion binding"/>
    <property type="evidence" value="ECO:0007669"/>
    <property type="project" value="UniProtKB-KW"/>
</dbReference>
<evidence type="ECO:0000256" key="2">
    <source>
        <dbReference type="ARBA" id="ARBA00022723"/>
    </source>
</evidence>
<dbReference type="PANTHER" id="PTHR39473:SF1">
    <property type="entry name" value="DINB-LIKE DOMAIN-CONTAINING PROTEIN"/>
    <property type="match status" value="1"/>
</dbReference>
<feature type="binding site" evidence="3">
    <location>
        <position position="154"/>
    </location>
    <ligand>
        <name>a divalent metal cation</name>
        <dbReference type="ChEBI" id="CHEBI:60240"/>
    </ligand>
</feature>
<evidence type="ECO:0000256" key="1">
    <source>
        <dbReference type="ARBA" id="ARBA00008635"/>
    </source>
</evidence>
<dbReference type="SUPFAM" id="SSF109854">
    <property type="entry name" value="DinB/YfiT-like putative metalloenzymes"/>
    <property type="match status" value="1"/>
</dbReference>
<gene>
    <name evidence="4" type="ORF">LEP1GSC195_0021</name>
</gene>
<keyword evidence="2 3" id="KW-0479">Metal-binding</keyword>
<dbReference type="PANTHER" id="PTHR39473">
    <property type="match status" value="1"/>
</dbReference>
<evidence type="ECO:0000313" key="5">
    <source>
        <dbReference type="Proteomes" id="UP000013984"/>
    </source>
</evidence>
<organism evidence="4 5">
    <name type="scientific">Leptospira wolbachii serovar Codice str. CDC</name>
    <dbReference type="NCBI Taxonomy" id="1218599"/>
    <lineage>
        <taxon>Bacteria</taxon>
        <taxon>Pseudomonadati</taxon>
        <taxon>Spirochaetota</taxon>
        <taxon>Spirochaetia</taxon>
        <taxon>Leptospirales</taxon>
        <taxon>Leptospiraceae</taxon>
        <taxon>Leptospira</taxon>
    </lineage>
</organism>
<proteinExistence type="inferred from homology"/>
<evidence type="ECO:0000313" key="4">
    <source>
        <dbReference type="EMBL" id="EOQ97610.1"/>
    </source>
</evidence>
<feature type="binding site" evidence="3">
    <location>
        <position position="65"/>
    </location>
    <ligand>
        <name>a divalent metal cation</name>
        <dbReference type="ChEBI" id="CHEBI:60240"/>
    </ligand>
</feature>
<dbReference type="EMBL" id="AOGZ02000013">
    <property type="protein sequence ID" value="EOQ97610.1"/>
    <property type="molecule type" value="Genomic_DNA"/>
</dbReference>
<feature type="binding site" evidence="3">
    <location>
        <position position="150"/>
    </location>
    <ligand>
        <name>a divalent metal cation</name>
        <dbReference type="ChEBI" id="CHEBI:60240"/>
    </ligand>
</feature>
<evidence type="ECO:0000256" key="3">
    <source>
        <dbReference type="PIRSR" id="PIRSR607837-1"/>
    </source>
</evidence>
<dbReference type="InterPro" id="IPR007837">
    <property type="entry name" value="DinB"/>
</dbReference>
<dbReference type="Gene3D" id="1.20.120.450">
    <property type="entry name" value="dinb family like domain"/>
    <property type="match status" value="1"/>
</dbReference>
<accession>R9ABP5</accession>
<dbReference type="InterPro" id="IPR034660">
    <property type="entry name" value="DinB/YfiT-like"/>
</dbReference>
<comment type="caution">
    <text evidence="4">The sequence shown here is derived from an EMBL/GenBank/DDBJ whole genome shotgun (WGS) entry which is preliminary data.</text>
</comment>
<comment type="similarity">
    <text evidence="1">Belongs to the DinB family.</text>
</comment>
<reference evidence="4" key="1">
    <citation type="submission" date="2013-04" db="EMBL/GenBank/DDBJ databases">
        <authorList>
            <person name="Harkins D.M."/>
            <person name="Durkin A.S."/>
            <person name="Brinkac L.M."/>
            <person name="Haft D.H."/>
            <person name="Selengut J.D."/>
            <person name="Sanka R."/>
            <person name="DePew J."/>
            <person name="Purushe J."/>
            <person name="Galloway R.L."/>
            <person name="Vinetz J.M."/>
            <person name="Sutton G.G."/>
            <person name="Nierman W.C."/>
            <person name="Fouts D.E."/>
        </authorList>
    </citation>
    <scope>NUCLEOTIDE SEQUENCE [LARGE SCALE GENOMIC DNA]</scope>
    <source>
        <strain evidence="4">CDC</strain>
    </source>
</reference>
<sequence length="187" mass="21675">MVKILEFSLEMARKRESKLHCMNPLSAENHQILEQGIHLLKSISNESYTQRQQNMDASIGEHFRHILEHYELFWEGIKVGHIDYDNRKRNPELEVNRLFAIESMMGYASKFNEETFYLEPLTISQNYNPKKPVPIVTSNLTRELMFLVSHTVHHYAIISILVKLDGGVVPNGFGFSPATLYAKVIDR</sequence>
<dbReference type="Proteomes" id="UP000013984">
    <property type="component" value="Unassembled WGS sequence"/>
</dbReference>
<keyword evidence="5" id="KW-1185">Reference proteome</keyword>
<dbReference type="STRING" id="1218599.LEP1GSC195_0021"/>
<name>R9ABP5_9LEPT</name>
<dbReference type="AlphaFoldDB" id="R9ABP5"/>
<dbReference type="Pfam" id="PF05163">
    <property type="entry name" value="DinB"/>
    <property type="match status" value="1"/>
</dbReference>
<protein>
    <submittedName>
        <fullName evidence="4">DinB family protein</fullName>
    </submittedName>
</protein>